<sequence length="422" mass="47979">MNRRLLIKNAVLTGILSLAGGRVKGKAIKEKYEARAIEGGDDRAYWVAILTQMAQPILENISKETFRKNMPMSVSPTFDSRDSGVGYLEAFGRLVAGMAPWLALPDDGSEEGAWRKRFREQVLLGIQHGTDPASADYFTWRGSSSQTLVDAAHLAQAFLRAPHALWEPLPEITKKRVVEEFKLLRRIKPNESNWLLFAAMTETFLYFIGEDCVRERIDYAVNKFDKEWYVGDGWYSDGARFSFDHYNGYVIHCMQVEALRYNIPFGGAYKEMYDRAYKRMRRYAHHLERLITPEGYYPVVGRSSTYRNAAFQPLAAVVLDNQLPEDLTKGQVRAGMTAVLKHIYTKSNFDQLGWLTMGVVGDGQDNLADYYTNAGSMYVASLSFLPLGLPATDEFWTTEPAPWTAQKVFTGAQFPKDYYVTY</sequence>
<evidence type="ECO:0000313" key="2">
    <source>
        <dbReference type="EMBL" id="SMG24295.1"/>
    </source>
</evidence>
<accession>A0A1X7J964</accession>
<protein>
    <recommendedName>
        <fullName evidence="1">DUF2264 domain-containing protein</fullName>
    </recommendedName>
</protein>
<evidence type="ECO:0000259" key="1">
    <source>
        <dbReference type="Pfam" id="PF10022"/>
    </source>
</evidence>
<dbReference type="InterPro" id="IPR049349">
    <property type="entry name" value="DUF2264_N"/>
</dbReference>
<dbReference type="PANTHER" id="PTHR35339">
    <property type="entry name" value="LINALOOL DEHYDRATASE_ISOMERASE DOMAIN-CONTAINING PROTEIN"/>
    <property type="match status" value="1"/>
</dbReference>
<dbReference type="OrthoDB" id="9813465at2"/>
<dbReference type="RefSeq" id="WP_085472377.1">
    <property type="nucleotide sequence ID" value="NZ_FXAU01000002.1"/>
</dbReference>
<evidence type="ECO:0000313" key="3">
    <source>
        <dbReference type="Proteomes" id="UP000192980"/>
    </source>
</evidence>
<feature type="domain" description="DUF2264" evidence="1">
    <location>
        <begin position="42"/>
        <end position="403"/>
    </location>
</feature>
<proteinExistence type="predicted"/>
<dbReference type="STRING" id="561061.SAMN05660862_1622"/>
<dbReference type="Pfam" id="PF10022">
    <property type="entry name" value="DUF2264"/>
    <property type="match status" value="1"/>
</dbReference>
<dbReference type="PIRSF" id="PIRSF014753">
    <property type="entry name" value="UCP014753"/>
    <property type="match status" value="1"/>
</dbReference>
<dbReference type="InterPro" id="IPR016624">
    <property type="entry name" value="UCP014753"/>
</dbReference>
<gene>
    <name evidence="2" type="ORF">SAMN05660862_1622</name>
</gene>
<reference evidence="2 3" key="1">
    <citation type="submission" date="2017-04" db="EMBL/GenBank/DDBJ databases">
        <authorList>
            <person name="Afonso C.L."/>
            <person name="Miller P.J."/>
            <person name="Scott M.A."/>
            <person name="Spackman E."/>
            <person name="Goraichik I."/>
            <person name="Dimitrov K.M."/>
            <person name="Suarez D.L."/>
            <person name="Swayne D.E."/>
        </authorList>
    </citation>
    <scope>NUCLEOTIDE SEQUENCE [LARGE SCALE GENOMIC DNA]</scope>
    <source>
        <strain evidence="2 3">DSM 22418</strain>
    </source>
</reference>
<dbReference type="AlphaFoldDB" id="A0A1X7J964"/>
<organism evidence="2 3">
    <name type="scientific">Sphingobacterium psychroaquaticum</name>
    <dbReference type="NCBI Taxonomy" id="561061"/>
    <lineage>
        <taxon>Bacteria</taxon>
        <taxon>Pseudomonadati</taxon>
        <taxon>Bacteroidota</taxon>
        <taxon>Sphingobacteriia</taxon>
        <taxon>Sphingobacteriales</taxon>
        <taxon>Sphingobacteriaceae</taxon>
        <taxon>Sphingobacterium</taxon>
    </lineage>
</organism>
<dbReference type="PANTHER" id="PTHR35339:SF3">
    <property type="entry name" value="DUF2264 DOMAIN-CONTAINING PROTEIN"/>
    <property type="match status" value="1"/>
</dbReference>
<dbReference type="EMBL" id="FXAU01000002">
    <property type="protein sequence ID" value="SMG24295.1"/>
    <property type="molecule type" value="Genomic_DNA"/>
</dbReference>
<dbReference type="Proteomes" id="UP000192980">
    <property type="component" value="Unassembled WGS sequence"/>
</dbReference>
<keyword evidence="3" id="KW-1185">Reference proteome</keyword>
<name>A0A1X7J964_9SPHI</name>